<evidence type="ECO:0000313" key="3">
    <source>
        <dbReference type="EMBL" id="PTN76687.1"/>
    </source>
</evidence>
<dbReference type="Gene3D" id="1.50.10.10">
    <property type="match status" value="1"/>
</dbReference>
<dbReference type="NCBIfam" id="TIGR03897">
    <property type="entry name" value="lanti_2_LanM"/>
    <property type="match status" value="1"/>
</dbReference>
<accession>A0A2P6AWF6</accession>
<evidence type="ECO:0000259" key="1">
    <source>
        <dbReference type="Pfam" id="PF13575"/>
    </source>
</evidence>
<dbReference type="GO" id="GO:0031179">
    <property type="term" value="P:peptide modification"/>
    <property type="evidence" value="ECO:0007669"/>
    <property type="project" value="InterPro"/>
</dbReference>
<sequence length="993" mass="116158">MEDNLINVLSINERCFLLKQSGKEKYDIKNLQAWKERKSVLKQDDLDYLIKYKYESLDNFGLGITPIENFPDKEVAIQYIKDQSWYIFFESILDSYNDSEEKLLEVDASYPFRYFLQYARLFLLDLNSELNICTKEFIINLLETLTQELIHLTSKTLVLDLHTFKKNEPLKGNDSSKRFIYYLKKRFNSKKDIIAFYTCYPELMRITVVRMRYFLDNTKQMLIRVTEDLPSIQNCFNIQSSELNSISESQGDSHSRGKTVSTLTFSDGKKIVYKPKINSENKLRDFFEFLNKELEADIYIVKKVTRNTYFYEEYIDNIEINNIEEVKKYYERYGKLIGIAFLFNVTDLHYENIIAHGEYPVIIDNETFFQQNIPIEFGNSATVDAKYKYLDSIMVTGLVPYLAMKDKSDSKDEGVNLSALNFKEQSVPFKILKIKNTFTDEMRFEYQTHIMDTAKNTPIMNNEKISFISYEKYIVTGMKSILMKAKDSKKKILAYINNNLQNLIVRNVIRPTQRYADMLEFSYHPNCFSNAIEREKVLHNMWAYPYKNKKVVHYEFSDLIDGDIPIFYNNISKTSLIASDGCLVEDFYQESALNRCLNKINDLCDEDISIQTVWLEIALNIYNPYKYINDLKNQNSNKYIYTGLELNGKIIQACQKIEKKIFKRAIFNKKTNTVNWIDIKLDQDWNVGILNNNMYDGLPGIFIFYVALKYITKNHKYDYVIECIKNSIYTIPSEDILSAFFGKGSLIYPLLVDYRLNNDINSLNVAVEIADMLIEKKPINNGELKNDWIHGHNSIIKVLLLLSEITEDEKYRKFSLEIFEKLSEEPYFNFRGFGHGIYSYVHLLSKFNRIDKANSLLHKIKESYFEEEPKNNSWCKGTVGELLATIELYDDNISNIDINKTIAYKNKDCLCHGNAGTLEGLIQLAKKDPETYQYKKNKLISYMLNDFEKNNTLKVAGSEYLESLGFFVGISGVGYELLRNLDSEIPNALLFEL</sequence>
<evidence type="ECO:0000313" key="5">
    <source>
        <dbReference type="Proteomes" id="UP000429730"/>
    </source>
</evidence>
<dbReference type="AlphaFoldDB" id="A0A2P6AWF6"/>
<proteinExistence type="predicted"/>
<dbReference type="EMBL" id="PZZH01000001">
    <property type="protein sequence ID" value="PTN76687.1"/>
    <property type="molecule type" value="Genomic_DNA"/>
</dbReference>
<dbReference type="RefSeq" id="WP_002370929.1">
    <property type="nucleotide sequence ID" value="NZ_AP026721.1"/>
</dbReference>
<dbReference type="InterPro" id="IPR017146">
    <property type="entry name" value="Lanti_2_LanM"/>
</dbReference>
<reference evidence="2 5" key="2">
    <citation type="submission" date="2019-04" db="EMBL/GenBank/DDBJ databases">
        <title>Step-wise assembly of the neonatal virome modulated by breast feeding.</title>
        <authorList>
            <person name="Liang G."/>
            <person name="Bushman F."/>
        </authorList>
    </citation>
    <scope>NUCLEOTIDE SEQUENCE [LARGE SCALE GENOMIC DNA]</scope>
    <source>
        <strain evidence="2 5">E3754</strain>
    </source>
</reference>
<dbReference type="SUPFAM" id="SSF158745">
    <property type="entry name" value="LanC-like"/>
    <property type="match status" value="1"/>
</dbReference>
<dbReference type="Proteomes" id="UP000244140">
    <property type="component" value="Unassembled WGS sequence"/>
</dbReference>
<dbReference type="InterPro" id="IPR012341">
    <property type="entry name" value="6hp_glycosidase-like_sf"/>
</dbReference>
<evidence type="ECO:0000313" key="2">
    <source>
        <dbReference type="EMBL" id="MXS53874.1"/>
    </source>
</evidence>
<dbReference type="Pfam" id="PF05147">
    <property type="entry name" value="LANC_like"/>
    <property type="match status" value="1"/>
</dbReference>
<name>A0A2P6AWF6_ENTFL</name>
<feature type="domain" description="Lantibiotic biosynthesis protein dehydration" evidence="1">
    <location>
        <begin position="200"/>
        <end position="569"/>
    </location>
</feature>
<gene>
    <name evidence="2" type="primary">lanM</name>
    <name evidence="3" type="ORF">DAI13_02570</name>
    <name evidence="2" type="ORF">GTI81_14330</name>
</gene>
<evidence type="ECO:0000313" key="4">
    <source>
        <dbReference type="Proteomes" id="UP000244140"/>
    </source>
</evidence>
<reference evidence="3 4" key="1">
    <citation type="submission" date="2018-04" db="EMBL/GenBank/DDBJ databases">
        <authorList>
            <person name="Van Tyne D."/>
        </authorList>
    </citation>
    <scope>NUCLEOTIDE SEQUENCE [LARGE SCALE GENOMIC DNA]</scope>
    <source>
        <strain evidence="3 4">B2535</strain>
    </source>
</reference>
<dbReference type="SMART" id="SM01260">
    <property type="entry name" value="LANC_like"/>
    <property type="match status" value="1"/>
</dbReference>
<dbReference type="EMBL" id="WVTJ01000041">
    <property type="protein sequence ID" value="MXS53874.1"/>
    <property type="molecule type" value="Genomic_DNA"/>
</dbReference>
<comment type="caution">
    <text evidence="3">The sequence shown here is derived from an EMBL/GenBank/DDBJ whole genome shotgun (WGS) entry which is preliminary data.</text>
</comment>
<protein>
    <submittedName>
        <fullName evidence="3">Type 2 lantipeptide synthetase LanM</fullName>
    </submittedName>
</protein>
<dbReference type="InterPro" id="IPR025410">
    <property type="entry name" value="Lant_dehyd"/>
</dbReference>
<dbReference type="Pfam" id="PF13575">
    <property type="entry name" value="DUF4135"/>
    <property type="match status" value="1"/>
</dbReference>
<dbReference type="GO" id="GO:0005975">
    <property type="term" value="P:carbohydrate metabolic process"/>
    <property type="evidence" value="ECO:0007669"/>
    <property type="project" value="InterPro"/>
</dbReference>
<dbReference type="CDD" id="cd04792">
    <property type="entry name" value="LanM-like"/>
    <property type="match status" value="1"/>
</dbReference>
<organism evidence="3 4">
    <name type="scientific">Enterococcus faecalis</name>
    <name type="common">Streptococcus faecalis</name>
    <dbReference type="NCBI Taxonomy" id="1351"/>
    <lineage>
        <taxon>Bacteria</taxon>
        <taxon>Bacillati</taxon>
        <taxon>Bacillota</taxon>
        <taxon>Bacilli</taxon>
        <taxon>Lactobacillales</taxon>
        <taxon>Enterococcaceae</taxon>
        <taxon>Enterococcus</taxon>
    </lineage>
</organism>
<dbReference type="PIRSF" id="PIRSF037228">
    <property type="entry name" value="Lant_mod_RumM"/>
    <property type="match status" value="1"/>
</dbReference>
<dbReference type="InterPro" id="IPR007822">
    <property type="entry name" value="LANC-like"/>
</dbReference>
<dbReference type="Proteomes" id="UP000429730">
    <property type="component" value="Unassembled WGS sequence"/>
</dbReference>